<dbReference type="Pfam" id="PF02752">
    <property type="entry name" value="Arrestin_C"/>
    <property type="match status" value="1"/>
</dbReference>
<dbReference type="InterPro" id="IPR011022">
    <property type="entry name" value="Arrestin_C-like"/>
</dbReference>
<dbReference type="EMBL" id="JAAAJA010000039">
    <property type="protein sequence ID" value="KAG0265025.1"/>
    <property type="molecule type" value="Genomic_DNA"/>
</dbReference>
<name>A0A9P6QCU2_9FUNG</name>
<feature type="compositionally biased region" description="Acidic residues" evidence="1">
    <location>
        <begin position="500"/>
        <end position="511"/>
    </location>
</feature>
<dbReference type="Proteomes" id="UP000726737">
    <property type="component" value="Unassembled WGS sequence"/>
</dbReference>
<protein>
    <recommendedName>
        <fullName evidence="2">Arrestin C-terminal-like domain-containing protein</fullName>
    </recommendedName>
</protein>
<evidence type="ECO:0000313" key="3">
    <source>
        <dbReference type="EMBL" id="KAG0265025.1"/>
    </source>
</evidence>
<proteinExistence type="predicted"/>
<dbReference type="Gene3D" id="2.60.40.640">
    <property type="match status" value="2"/>
</dbReference>
<reference evidence="3" key="1">
    <citation type="journal article" date="2020" name="Fungal Divers.">
        <title>Resolving the Mortierellaceae phylogeny through synthesis of multi-gene phylogenetics and phylogenomics.</title>
        <authorList>
            <person name="Vandepol N."/>
            <person name="Liber J."/>
            <person name="Desiro A."/>
            <person name="Na H."/>
            <person name="Kennedy M."/>
            <person name="Barry K."/>
            <person name="Grigoriev I.V."/>
            <person name="Miller A.N."/>
            <person name="O'Donnell K."/>
            <person name="Stajich J.E."/>
            <person name="Bonito G."/>
        </authorList>
    </citation>
    <scope>NUCLEOTIDE SEQUENCE</scope>
    <source>
        <strain evidence="3">KOD948</strain>
    </source>
</reference>
<evidence type="ECO:0000259" key="2">
    <source>
        <dbReference type="Pfam" id="PF02752"/>
    </source>
</evidence>
<accession>A0A9P6QCU2</accession>
<comment type="caution">
    <text evidence="3">The sequence shown here is derived from an EMBL/GenBank/DDBJ whole genome shotgun (WGS) entry which is preliminary data.</text>
</comment>
<organism evidence="3 4">
    <name type="scientific">Mortierella polycephala</name>
    <dbReference type="NCBI Taxonomy" id="41804"/>
    <lineage>
        <taxon>Eukaryota</taxon>
        <taxon>Fungi</taxon>
        <taxon>Fungi incertae sedis</taxon>
        <taxon>Mucoromycota</taxon>
        <taxon>Mortierellomycotina</taxon>
        <taxon>Mortierellomycetes</taxon>
        <taxon>Mortierellales</taxon>
        <taxon>Mortierellaceae</taxon>
        <taxon>Mortierella</taxon>
    </lineage>
</organism>
<dbReference type="AlphaFoldDB" id="A0A9P6QCU2"/>
<gene>
    <name evidence="3" type="ORF">BG011_005592</name>
</gene>
<dbReference type="InterPro" id="IPR014752">
    <property type="entry name" value="Arrestin-like_C"/>
</dbReference>
<evidence type="ECO:0000313" key="4">
    <source>
        <dbReference type="Proteomes" id="UP000726737"/>
    </source>
</evidence>
<feature type="region of interest" description="Disordered" evidence="1">
    <location>
        <begin position="494"/>
        <end position="522"/>
    </location>
</feature>
<dbReference type="OrthoDB" id="2438877at2759"/>
<evidence type="ECO:0000256" key="1">
    <source>
        <dbReference type="SAM" id="MobiDB-lite"/>
    </source>
</evidence>
<sequence>MRFFSKSHVNSIANIIPPKGFTVSLRTINGQNQCYGPGTVIQGQINLSLNKIITMPCQLRVIFTCCQTITKESENEDGSPPSILFQVEHVLLQDQALPPCRRQTPFHFSIKLPLCNFPPSLEGECSVQYSIRSTLSFAPSPEDPSSTPSISSLPIRILYLPLVPTTALQTRFLCSSTSASSYENSAQLILDTPRPIQILSRPSVPTTQSLSQSVISASIKSMTSACIGESILMVLKVDNATQTELHSIRLTLIRQVSYAAPASPSSPPSSPSLAAVDGHHQHEHQAPYSYTTPDSTIIHSTTIPIAKVPNINSSWSQQLQFRLPTHKGLIPSINKAITPLLKVDYFILISIPIPQKHSSLVDRLTLGKQKRPAMDMSIFDDSSMTQPVLQGPLQQPQQTLGRLSASAFGATRGLNMFQLALIPIVIGSIPSYVGHQRFKWPIPSHVEVTDRPTFIRDRFEEEMIQHLSSLESLITEDENDMDIENLILAARKNRPLSSGESDDGGDEGDHEDDGHVHSQLPARFRRGGRLGYRSNSLLSSGLRTPPLSPQNAPLATMDDVVRIRPLVESNDVGLS</sequence>
<feature type="domain" description="Arrestin C-terminal-like" evidence="2">
    <location>
        <begin position="226"/>
        <end position="357"/>
    </location>
</feature>
<keyword evidence="4" id="KW-1185">Reference proteome</keyword>
<feature type="region of interest" description="Disordered" evidence="1">
    <location>
        <begin position="261"/>
        <end position="292"/>
    </location>
</feature>